<evidence type="ECO:0000313" key="19">
    <source>
        <dbReference type="Proteomes" id="UP000309033"/>
    </source>
</evidence>
<dbReference type="InterPro" id="IPR042104">
    <property type="entry name" value="PKS_dehydratase_sf"/>
</dbReference>
<evidence type="ECO:0000256" key="13">
    <source>
        <dbReference type="SAM" id="Coils"/>
    </source>
</evidence>
<dbReference type="SMART" id="SM00823">
    <property type="entry name" value="PKS_PP"/>
    <property type="match status" value="1"/>
</dbReference>
<comment type="caution">
    <text evidence="18">The sequence shown here is derived from an EMBL/GenBank/DDBJ whole genome shotgun (WGS) entry which is preliminary data.</text>
</comment>
<evidence type="ECO:0000256" key="2">
    <source>
        <dbReference type="ARBA" id="ARBA00022553"/>
    </source>
</evidence>
<dbReference type="InterPro" id="IPR049551">
    <property type="entry name" value="PKS_DH_C"/>
</dbReference>
<dbReference type="CDD" id="cd08956">
    <property type="entry name" value="KR_3_FAS_SDR_x"/>
    <property type="match status" value="1"/>
</dbReference>
<dbReference type="InterPro" id="IPR020807">
    <property type="entry name" value="PKS_DH"/>
</dbReference>
<comment type="catalytic activity">
    <reaction evidence="7">
        <text>6 (S)-methylmalonyl-CoA + propanoyl-CoA + 6 NADPH + 12 H(+) = 6-deoxyerythronolide B + 6 CO2 + 6 NADP(+) + 7 CoA + H2O</text>
        <dbReference type="Rhea" id="RHEA:23068"/>
        <dbReference type="ChEBI" id="CHEBI:15377"/>
        <dbReference type="ChEBI" id="CHEBI:15378"/>
        <dbReference type="ChEBI" id="CHEBI:16089"/>
        <dbReference type="ChEBI" id="CHEBI:16526"/>
        <dbReference type="ChEBI" id="CHEBI:57287"/>
        <dbReference type="ChEBI" id="CHEBI:57327"/>
        <dbReference type="ChEBI" id="CHEBI:57392"/>
        <dbReference type="ChEBI" id="CHEBI:57783"/>
        <dbReference type="ChEBI" id="CHEBI:58349"/>
        <dbReference type="EC" id="2.3.1.94"/>
    </reaction>
</comment>
<evidence type="ECO:0000256" key="9">
    <source>
        <dbReference type="ARBA" id="ARBA00060622"/>
    </source>
</evidence>
<dbReference type="SUPFAM" id="SSF55048">
    <property type="entry name" value="Probable ACP-binding domain of malonyl-CoA ACP transacylase"/>
    <property type="match status" value="1"/>
</dbReference>
<feature type="active site" description="Proton acceptor; for dehydratase activity" evidence="12">
    <location>
        <position position="959"/>
    </location>
</feature>
<dbReference type="Gene3D" id="3.40.366.10">
    <property type="entry name" value="Malonyl-Coenzyme A Acyl Carrier Protein, domain 2"/>
    <property type="match status" value="1"/>
</dbReference>
<dbReference type="Pfam" id="PF00109">
    <property type="entry name" value="ketoacyl-synt"/>
    <property type="match status" value="2"/>
</dbReference>
<keyword evidence="1" id="KW-0596">Phosphopantetheine</keyword>
<gene>
    <name evidence="18" type="ORF">FED44_26740</name>
</gene>
<dbReference type="Gene3D" id="3.30.70.3290">
    <property type="match status" value="1"/>
</dbReference>
<dbReference type="SUPFAM" id="SSF51735">
    <property type="entry name" value="NAD(P)-binding Rossmann-fold domains"/>
    <property type="match status" value="2"/>
</dbReference>
<dbReference type="FunFam" id="3.40.366.10:FF:000002">
    <property type="entry name" value="Probable polyketide synthase 2"/>
    <property type="match status" value="1"/>
</dbReference>
<dbReference type="PANTHER" id="PTHR43775">
    <property type="entry name" value="FATTY ACID SYNTHASE"/>
    <property type="match status" value="1"/>
</dbReference>
<keyword evidence="4" id="KW-0677">Repeat</keyword>
<dbReference type="Pfam" id="PF22953">
    <property type="entry name" value="SpnB_Rossmann"/>
    <property type="match status" value="1"/>
</dbReference>
<dbReference type="InterPro" id="IPR006162">
    <property type="entry name" value="Ppantetheine_attach_site"/>
</dbReference>
<dbReference type="InterPro" id="IPR036291">
    <property type="entry name" value="NAD(P)-bd_dom_sf"/>
</dbReference>
<dbReference type="SUPFAM" id="SSF52151">
    <property type="entry name" value="FabD/lysophospholipase-like"/>
    <property type="match status" value="1"/>
</dbReference>
<reference evidence="18" key="1">
    <citation type="submission" date="2019-05" db="EMBL/GenBank/DDBJ databases">
        <title>Isolation, diversity and antifungal activity of Actinobacteria from wheat.</title>
        <authorList>
            <person name="Yu B."/>
        </authorList>
    </citation>
    <scope>NUCLEOTIDE SEQUENCE [LARGE SCALE GENOMIC DNA]</scope>
    <source>
        <strain evidence="18">NEAU-HEGS1-5</strain>
    </source>
</reference>
<dbReference type="SMART" id="SM00826">
    <property type="entry name" value="PKS_DH"/>
    <property type="match status" value="1"/>
</dbReference>
<dbReference type="SMART" id="SM01294">
    <property type="entry name" value="PKS_PP_betabranch"/>
    <property type="match status" value="1"/>
</dbReference>
<dbReference type="PROSITE" id="PS00606">
    <property type="entry name" value="KS3_1"/>
    <property type="match status" value="2"/>
</dbReference>
<feature type="region of interest" description="Disordered" evidence="14">
    <location>
        <begin position="1338"/>
        <end position="1358"/>
    </location>
</feature>
<feature type="region of interest" description="N-terminal hotdog fold" evidence="12">
    <location>
        <begin position="927"/>
        <end position="1053"/>
    </location>
</feature>
<dbReference type="OrthoDB" id="4537517at2"/>
<keyword evidence="3" id="KW-0808">Transferase</keyword>
<dbReference type="Pfam" id="PF21089">
    <property type="entry name" value="PKS_DH_N"/>
    <property type="match status" value="1"/>
</dbReference>
<evidence type="ECO:0000256" key="10">
    <source>
        <dbReference type="ARBA" id="ARBA00063272"/>
    </source>
</evidence>
<keyword evidence="2" id="KW-0597">Phosphoprotein</keyword>
<dbReference type="InterPro" id="IPR013968">
    <property type="entry name" value="PKS_KR"/>
</dbReference>
<dbReference type="Pfam" id="PF00698">
    <property type="entry name" value="Acyl_transf_1"/>
    <property type="match status" value="1"/>
</dbReference>
<dbReference type="SMART" id="SM00822">
    <property type="entry name" value="PKS_KR"/>
    <property type="match status" value="1"/>
</dbReference>
<dbReference type="GO" id="GO:0004312">
    <property type="term" value="F:fatty acid synthase activity"/>
    <property type="evidence" value="ECO:0007669"/>
    <property type="project" value="TreeGrafter"/>
</dbReference>
<evidence type="ECO:0000256" key="14">
    <source>
        <dbReference type="SAM" id="MobiDB-lite"/>
    </source>
</evidence>
<keyword evidence="6" id="KW-0012">Acyltransferase</keyword>
<dbReference type="Proteomes" id="UP000309033">
    <property type="component" value="Unassembled WGS sequence"/>
</dbReference>
<protein>
    <recommendedName>
        <fullName evidence="11">6-deoxyerythronolide-B synthase</fullName>
        <ecNumber evidence="11">2.3.1.94</ecNumber>
    </recommendedName>
</protein>
<dbReference type="InterPro" id="IPR016035">
    <property type="entry name" value="Acyl_Trfase/lysoPLipase"/>
</dbReference>
<evidence type="ECO:0000256" key="7">
    <source>
        <dbReference type="ARBA" id="ARBA00052442"/>
    </source>
</evidence>
<feature type="domain" description="PKS/mFAS DH" evidence="17">
    <location>
        <begin position="927"/>
        <end position="1216"/>
    </location>
</feature>
<feature type="domain" description="Ketosynthase family 3 (KS3)" evidence="16">
    <location>
        <begin position="34"/>
        <end position="460"/>
    </location>
</feature>
<keyword evidence="5" id="KW-0511">Multifunctional enzyme</keyword>
<dbReference type="Pfam" id="PF14765">
    <property type="entry name" value="PS-DH"/>
    <property type="match status" value="1"/>
</dbReference>
<dbReference type="CDD" id="cd00833">
    <property type="entry name" value="PKS"/>
    <property type="match status" value="2"/>
</dbReference>
<evidence type="ECO:0000256" key="3">
    <source>
        <dbReference type="ARBA" id="ARBA00022679"/>
    </source>
</evidence>
<dbReference type="PROSITE" id="PS52004">
    <property type="entry name" value="KS3_2"/>
    <property type="match status" value="2"/>
</dbReference>
<dbReference type="Pfam" id="PF08659">
    <property type="entry name" value="KR"/>
    <property type="match status" value="1"/>
</dbReference>
<feature type="active site" description="Proton donor; for dehydratase activity" evidence="12">
    <location>
        <position position="1126"/>
    </location>
</feature>
<dbReference type="GO" id="GO:0047879">
    <property type="term" value="F:erythronolide synthase activity"/>
    <property type="evidence" value="ECO:0007669"/>
    <property type="project" value="UniProtKB-EC"/>
</dbReference>
<dbReference type="SMART" id="SM00827">
    <property type="entry name" value="PKS_AT"/>
    <property type="match status" value="1"/>
</dbReference>
<dbReference type="Gene3D" id="3.40.50.720">
    <property type="entry name" value="NAD(P)-binding Rossmann-like Domain"/>
    <property type="match status" value="1"/>
</dbReference>
<dbReference type="PROSITE" id="PS52019">
    <property type="entry name" value="PKS_MFAS_DH"/>
    <property type="match status" value="1"/>
</dbReference>
<comment type="function">
    <text evidence="8">Involved in the biosynthesis of antibiotic erythromycin via the biosynthesis of its aglycone precursor, 6-deoxyerythronolide B (6-dEB).</text>
</comment>
<dbReference type="Pfam" id="PF00550">
    <property type="entry name" value="PP-binding"/>
    <property type="match status" value="1"/>
</dbReference>
<dbReference type="GO" id="GO:0006633">
    <property type="term" value="P:fatty acid biosynthetic process"/>
    <property type="evidence" value="ECO:0007669"/>
    <property type="project" value="InterPro"/>
</dbReference>
<feature type="domain" description="Ketosynthase family 3 (KS3)" evidence="16">
    <location>
        <begin position="1746"/>
        <end position="2173"/>
    </location>
</feature>
<dbReference type="InterPro" id="IPR055123">
    <property type="entry name" value="SpnB-like_Rossmann"/>
</dbReference>
<name>A0A5R8YMR0_9ACTN</name>
<evidence type="ECO:0000256" key="8">
    <source>
        <dbReference type="ARBA" id="ARBA00060158"/>
    </source>
</evidence>
<dbReference type="InterPro" id="IPR057326">
    <property type="entry name" value="KR_dom"/>
</dbReference>
<evidence type="ECO:0000256" key="11">
    <source>
        <dbReference type="ARBA" id="ARBA00066981"/>
    </source>
</evidence>
<dbReference type="PROSITE" id="PS00012">
    <property type="entry name" value="PHOSPHOPANTETHEINE"/>
    <property type="match status" value="1"/>
</dbReference>
<dbReference type="Pfam" id="PF16197">
    <property type="entry name" value="KAsynt_C_assoc"/>
    <property type="match status" value="1"/>
</dbReference>
<dbReference type="InterPro" id="IPR049900">
    <property type="entry name" value="PKS_mFAS_DH"/>
</dbReference>
<dbReference type="InterPro" id="IPR020841">
    <property type="entry name" value="PKS_Beta-ketoAc_synthase_dom"/>
</dbReference>
<dbReference type="InterPro" id="IPR036736">
    <property type="entry name" value="ACP-like_sf"/>
</dbReference>
<keyword evidence="19" id="KW-1185">Reference proteome</keyword>
<dbReference type="FunFam" id="1.10.1200.10:FF:000007">
    <property type="entry name" value="Probable polyketide synthase pks17"/>
    <property type="match status" value="1"/>
</dbReference>
<dbReference type="InterPro" id="IPR032821">
    <property type="entry name" value="PKS_assoc"/>
</dbReference>
<keyword evidence="13" id="KW-0175">Coiled coil</keyword>
<evidence type="ECO:0000256" key="5">
    <source>
        <dbReference type="ARBA" id="ARBA00023268"/>
    </source>
</evidence>
<dbReference type="SUPFAM" id="SSF53901">
    <property type="entry name" value="Thiolase-like"/>
    <property type="match status" value="2"/>
</dbReference>
<accession>A0A5R8YMR0</accession>
<organism evidence="18 19">
    <name type="scientific">Microbispora triticiradicis</name>
    <dbReference type="NCBI Taxonomy" id="2200763"/>
    <lineage>
        <taxon>Bacteria</taxon>
        <taxon>Bacillati</taxon>
        <taxon>Actinomycetota</taxon>
        <taxon>Actinomycetes</taxon>
        <taxon>Streptosporangiales</taxon>
        <taxon>Streptosporangiaceae</taxon>
        <taxon>Microbispora</taxon>
    </lineage>
</organism>
<dbReference type="InterPro" id="IPR014030">
    <property type="entry name" value="Ketoacyl_synth_N"/>
</dbReference>
<evidence type="ECO:0000259" key="16">
    <source>
        <dbReference type="PROSITE" id="PS52004"/>
    </source>
</evidence>
<comment type="pathway">
    <text evidence="9">Antibiotic biosynthesis; erythromycin biosynthesis.</text>
</comment>
<comment type="subunit">
    <text evidence="10">Homodimer. Erythronolide synthase is composed of EryAI, EryAII and EryAIII multimodular (2 modules) polypeptides each coding for a functional synthase subunit which participates in 2 of the six FAS-like elongation steps required for formation of the polyketide. Module 1, 2, 3, 4, 5, and 6 participating in biosynthesis steps 1, 2, 3, 4, 5, and 6, respectively.</text>
</comment>
<dbReference type="PROSITE" id="PS50075">
    <property type="entry name" value="CARRIER"/>
    <property type="match status" value="1"/>
</dbReference>
<evidence type="ECO:0000256" key="12">
    <source>
        <dbReference type="PROSITE-ProRule" id="PRU01363"/>
    </source>
</evidence>
<feature type="domain" description="Carrier" evidence="15">
    <location>
        <begin position="1649"/>
        <end position="1724"/>
    </location>
</feature>
<dbReference type="Gene3D" id="3.40.47.10">
    <property type="match status" value="2"/>
</dbReference>
<dbReference type="InterPro" id="IPR016039">
    <property type="entry name" value="Thiolase-like"/>
</dbReference>
<dbReference type="GO" id="GO:0031177">
    <property type="term" value="F:phosphopantetheine binding"/>
    <property type="evidence" value="ECO:0007669"/>
    <property type="project" value="InterPro"/>
</dbReference>
<feature type="region of interest" description="C-terminal hotdog fold" evidence="12">
    <location>
        <begin position="1067"/>
        <end position="1216"/>
    </location>
</feature>
<dbReference type="Gene3D" id="3.10.129.110">
    <property type="entry name" value="Polyketide synthase dehydratase"/>
    <property type="match status" value="1"/>
</dbReference>
<evidence type="ECO:0000256" key="4">
    <source>
        <dbReference type="ARBA" id="ARBA00022737"/>
    </source>
</evidence>
<dbReference type="InterPro" id="IPR018201">
    <property type="entry name" value="Ketoacyl_synth_AS"/>
</dbReference>
<dbReference type="SMART" id="SM00825">
    <property type="entry name" value="PKS_KS"/>
    <property type="match status" value="2"/>
</dbReference>
<evidence type="ECO:0000259" key="15">
    <source>
        <dbReference type="PROSITE" id="PS50075"/>
    </source>
</evidence>
<dbReference type="FunFam" id="3.40.47.10:FF:000019">
    <property type="entry name" value="Polyketide synthase type I"/>
    <property type="match status" value="2"/>
</dbReference>
<dbReference type="SUPFAM" id="SSF47336">
    <property type="entry name" value="ACP-like"/>
    <property type="match status" value="1"/>
</dbReference>
<sequence length="2178" mass="225929">MNASLEEVVRALRSSLKEAERLREENRLLAARSREPIAIVGMACRLPGGADSPEALWTILSEGRDAVRGFPGDRGWDVERLYDPDPDAPGKTYVRAGGFLPQAAHFDAGFFGISPREALAMDPQQRLLLESSWEALEWAGLDVASLRGSRTGVYFGVLPSEYLTDPLRAPQDVQDFAATGNSTSIASGRLAYVLGLEGPAVTVDTACSSSLVALHLAVQGLRQGDCALALAGGCTVMSSPATIVTFSRQRAFSADGRCKAFGAAADGFGPAEGAGVLVLERLSDARRNGHRVLAVVRGSAVNQDGASSGLTAPNGPSQQRVIRDALDNAGLSPADVDAVEAHGTGTRLGDPIEAQALLATYGAGRSDDRPVWLGSVKSNIGHTQAAAGVAGVIKMVLAMRHETLPRTLWADEPSPHIDWDAGAVRLLSEERGWPAGERVRRAGVSSFGLSGTNAHVVIEEAPDEPAGPAPASQPPVHPAARSGGPFPFVLSGAGEEGLRAQARRLRSFLDEHERLPVSGVAAALASRAALSHRAAVVASDRAGLLAGLAAIGDGGAAAGVVSGVVRAAGGRPGVVFVFPGQGSQWAGMAVELAEWSPVFAGRLAECGRALSPYVDWSLRDVLDDAAALERVDVVQPALWAVMVSLAEVWRSFGVVPSAVVGHSQGEIAAACVAGALSLEDAARVVAVRSQVIARSLAGRGGMASVALPVERVRSLLAGWEGRVEVAAVNGPSATVVSGDAEAIRRLAAEVKAIPADVKVLPVDYASHSAHVEAIRDELAEVLAPVTPQTCDVPIFSTVTGDFADGASLDAEYWYQNLRRAVRFQDAARMFDDHVMIECSPHPVLTPAVDVTSVGSLSRGSGGGGRFLLSVAEAHANGVPVDWRGHLAGAGPRVDLPAYAFQRRRYWVGGGRAGAADAADLGLSAAGHPLLGAEVELPEPGGFLYTSRLSLATQPWLADHAVQGIVPVPATAFLELALHLGGRLGRDLVEELVVQTPLTLPADGGAVRLRVAVTPPDDAGRHTITVYSRDERALDEAGWTTHVTGVLATGAPPGTQSGTGLTDWPPASGGTGAADVYARLAAQGYDYGPALRGLRRTWRRGEEIFAEAALPEGVPGDGFGVHPALLDAALHGIVVDTLELPFSWRNIALHRTGVTTLRARLAPADTGLSVEFADGEGRPVLTAGSLVSRPATAGLFGRPAARPYAIRPATVTPPEDHPAVTTAVVHAAAELGEPEPAADVVLLLAAPAERVLEVAQAWLAGERPPSSRLMVVTRNAGTDLGQAEVRGLMRSAITEHPDRFVLVDTDDPDAIAGRAAEILATGEPEVWVRDGVFEAPRLRLTEPEPEPGPGPALDGAPWSDRDRVLITGGTGTVGAALARHLVRAHGVHRLVLVSRGGPDAPGAAGLRDELTDELGAEVAVVACDVTDRDALGAVLEDHPVTAVVHAAAVLDDGVVQALTAERLETVRAAKVTAAVHLHELTRDRDLTAFVLCSSVAGVFGAPGQGNYAAANCALDALAAARRAEGLPATSLAWGLWSEESGMTGHRTGTDRARQVRLGIAPMSTEDALALFDAGLATGVGTPVVARLDPAALRTRAASAEVPAMLRALVRTPVRREAGASGGDVAGGTGNDMGSDTASRVAALPAAERLDAVLRLVRDHVAGILGHDSAAEVDGDRAFKEMGFDSLTAVELRNRLNRQFALRLPATLVFDRPTPRAVADAIAGALAAGSPGGRAEPVGPVAVAARSDEPIAVVGMSCRFPGGVRSPEDLWRLVASGGDAITGFPTDRGWDLANLFDDDPDRPGRSYVREGGFLTDATRFDAGFFGISPREATAMDPQQRLLLEAAWEALERAGINPDSVRGSRTGVFAGVMNSTYGARQLNAPEGSGEYEGYLASGFAVSVASGRVAYTLGLEGPALTVDTACSSSLVALHLAAQSLRRGECTLALAGGVTVMSSPLLFVEFSRQRGLARDGRCKPFAAAADGTSWGEGAGVLVLERLSDARRNGHPVLALLRGSAVNQDGASNGLSSPNGPSQQRVINTALADASLSAADVDAVEAHGTGTTLGDPIEAQALLATYGQGRERPLLLGSLKSNIGHTQAASGVGGVIKMVEAMRHGVLPKTLHVDEPTPNVDWSLGAVELLTGHTAWPEAGRPRRAGVSAFGVSGTNAHVVLEQGETNV</sequence>
<dbReference type="InterPro" id="IPR049552">
    <property type="entry name" value="PKS_DH_N"/>
</dbReference>
<dbReference type="Pfam" id="PF02801">
    <property type="entry name" value="Ketoacyl-synt_C"/>
    <property type="match status" value="2"/>
</dbReference>
<dbReference type="InterPro" id="IPR016036">
    <property type="entry name" value="Malonyl_transacylase_ACP-bd"/>
</dbReference>
<dbReference type="InterPro" id="IPR009081">
    <property type="entry name" value="PP-bd_ACP"/>
</dbReference>
<dbReference type="InterPro" id="IPR020806">
    <property type="entry name" value="PKS_PP-bd"/>
</dbReference>
<dbReference type="InterPro" id="IPR014031">
    <property type="entry name" value="Ketoacyl_synth_C"/>
</dbReference>
<dbReference type="GO" id="GO:0004315">
    <property type="term" value="F:3-oxoacyl-[acyl-carrier-protein] synthase activity"/>
    <property type="evidence" value="ECO:0007669"/>
    <property type="project" value="InterPro"/>
</dbReference>
<dbReference type="InterPro" id="IPR050091">
    <property type="entry name" value="PKS_NRPS_Biosynth_Enz"/>
</dbReference>
<evidence type="ECO:0000313" key="18">
    <source>
        <dbReference type="EMBL" id="TLP54761.1"/>
    </source>
</evidence>
<dbReference type="EC" id="2.3.1.94" evidence="11"/>
<dbReference type="InterPro" id="IPR001227">
    <property type="entry name" value="Ac_transferase_dom_sf"/>
</dbReference>
<dbReference type="Gene3D" id="1.10.1200.10">
    <property type="entry name" value="ACP-like"/>
    <property type="match status" value="1"/>
</dbReference>
<evidence type="ECO:0000259" key="17">
    <source>
        <dbReference type="PROSITE" id="PS52019"/>
    </source>
</evidence>
<evidence type="ECO:0000256" key="1">
    <source>
        <dbReference type="ARBA" id="ARBA00022450"/>
    </source>
</evidence>
<dbReference type="EMBL" id="VANP01000012">
    <property type="protein sequence ID" value="TLP54761.1"/>
    <property type="molecule type" value="Genomic_DNA"/>
</dbReference>
<feature type="coiled-coil region" evidence="13">
    <location>
        <begin position="2"/>
        <end position="32"/>
    </location>
</feature>
<dbReference type="PANTHER" id="PTHR43775:SF51">
    <property type="entry name" value="INACTIVE PHENOLPHTHIOCEROL SYNTHESIS POLYKETIDE SYNTHASE TYPE I PKS1-RELATED"/>
    <property type="match status" value="1"/>
</dbReference>
<evidence type="ECO:0000256" key="6">
    <source>
        <dbReference type="ARBA" id="ARBA00023315"/>
    </source>
</evidence>
<dbReference type="InterPro" id="IPR014043">
    <property type="entry name" value="Acyl_transferase_dom"/>
</dbReference>
<proteinExistence type="predicted"/>